<comment type="caution">
    <text evidence="1">The sequence shown here is derived from an EMBL/GenBank/DDBJ whole genome shotgun (WGS) entry which is preliminary data.</text>
</comment>
<dbReference type="EMBL" id="CAXDID020000135">
    <property type="protein sequence ID" value="CAL6037072.1"/>
    <property type="molecule type" value="Genomic_DNA"/>
</dbReference>
<dbReference type="AlphaFoldDB" id="A0AA86PPW9"/>
<evidence type="ECO:0000313" key="1">
    <source>
        <dbReference type="EMBL" id="CAI9943994.1"/>
    </source>
</evidence>
<reference evidence="1" key="1">
    <citation type="submission" date="2023-06" db="EMBL/GenBank/DDBJ databases">
        <authorList>
            <person name="Kurt Z."/>
        </authorList>
    </citation>
    <scope>NUCLEOTIDE SEQUENCE</scope>
</reference>
<proteinExistence type="predicted"/>
<gene>
    <name evidence="1" type="ORF">HINF_LOCUS31639</name>
    <name evidence="2" type="ORF">HINF_LOCUS36718</name>
</gene>
<protein>
    <submittedName>
        <fullName evidence="2">Hypothetical_protein</fullName>
    </submittedName>
</protein>
<sequence length="237" mass="28677">MTQQFIKFSINYVTITYHKINTRFILLFSFLQQFFKILKIIINNYNQQQSFFNISVQRKKTSPQITSNNQVTNNQQDKVLYEPRFLRRRSWNEPSYSYDFYALTYTCFDFGAVYNFILLQTLDLAQEIHFKFSQYTIKQSPTEFSQDLKILSQYLKQYQQKLKQNQNSNINTYLNDLKVLIEAQNFINKTQQRRETVGIKLERSLKDLQENEHRKREIEKREIRRIRIGDTVLELGN</sequence>
<dbReference type="Proteomes" id="UP001642409">
    <property type="component" value="Unassembled WGS sequence"/>
</dbReference>
<evidence type="ECO:0000313" key="3">
    <source>
        <dbReference type="Proteomes" id="UP001642409"/>
    </source>
</evidence>
<dbReference type="EMBL" id="CATOUU010000720">
    <property type="protein sequence ID" value="CAI9943994.1"/>
    <property type="molecule type" value="Genomic_DNA"/>
</dbReference>
<keyword evidence="3" id="KW-1185">Reference proteome</keyword>
<evidence type="ECO:0000313" key="2">
    <source>
        <dbReference type="EMBL" id="CAL6037072.1"/>
    </source>
</evidence>
<accession>A0AA86PPW9</accession>
<organism evidence="1">
    <name type="scientific">Hexamita inflata</name>
    <dbReference type="NCBI Taxonomy" id="28002"/>
    <lineage>
        <taxon>Eukaryota</taxon>
        <taxon>Metamonada</taxon>
        <taxon>Diplomonadida</taxon>
        <taxon>Hexamitidae</taxon>
        <taxon>Hexamitinae</taxon>
        <taxon>Hexamita</taxon>
    </lineage>
</organism>
<name>A0AA86PPW9_9EUKA</name>
<reference evidence="2 3" key="2">
    <citation type="submission" date="2024-07" db="EMBL/GenBank/DDBJ databases">
        <authorList>
            <person name="Akdeniz Z."/>
        </authorList>
    </citation>
    <scope>NUCLEOTIDE SEQUENCE [LARGE SCALE GENOMIC DNA]</scope>
</reference>